<dbReference type="SUPFAM" id="SSF48452">
    <property type="entry name" value="TPR-like"/>
    <property type="match status" value="1"/>
</dbReference>
<dbReference type="CDD" id="cd20069">
    <property type="entry name" value="5TM_Oxa1-like"/>
    <property type="match status" value="1"/>
</dbReference>
<dbReference type="Gene3D" id="1.25.40.10">
    <property type="entry name" value="Tetratricopeptide repeat domain"/>
    <property type="match status" value="1"/>
</dbReference>
<evidence type="ECO:0000256" key="4">
    <source>
        <dbReference type="ARBA" id="ARBA00022989"/>
    </source>
</evidence>
<feature type="transmembrane region" description="Helical" evidence="7">
    <location>
        <begin position="248"/>
        <end position="269"/>
    </location>
</feature>
<feature type="transmembrane region" description="Helical" evidence="7">
    <location>
        <begin position="128"/>
        <end position="151"/>
    </location>
</feature>
<keyword evidence="3 7" id="KW-0812">Transmembrane</keyword>
<feature type="region of interest" description="Disordered" evidence="6">
    <location>
        <begin position="346"/>
        <end position="369"/>
    </location>
</feature>
<sequence>MATPKIFTLTNLLRRSRRSISTSSLYFSTQSYHHHRHHHLLHPTFPPSNLPVRQHLTPYAFLFNRSLSTSESANHFDGDSDLSQADLLSSAVDIAGTGEISFSTGEESILPVRVLISLLDGYHDLTGFPWWLVIASSTLALRLTLFPFVVLQLHKLKRIGEVFPKLPPPLPPPLSGRSFKDQLTLFRKERKALGCPSFFWFFASFGVQVPLFFLWITTFRRMSLDHHPGFDSGGIFWFQNLTEFPNGVLGPIFPLLIAGLHYTNVQISFQKSSIGKVSGLFGKLAKYYKAYLEILTIPMLFITFNIPQGSSVYWLTNSSLSLLQQLALHHPDVRKKLGLPEKVPVAKAESDDRGKIGVKETNQPGVHGGVSVQDLSPKDLVVVSVKILANGHQDRAIQLLRLALEKDPEYVRALLLMGQTLLQQNLLDEAIEYLERAIAKLLVAGHPTNVEDVDLLILSSTWAGSAFMRQGKNEEGMAHLERLASLEEPRDPKTKAHYFDGLLVLSSALYAAGGKAQAAEHLRRAVAYDPERYGKFLEQCENDEDDFVGDLVSSRRTDS</sequence>
<comment type="similarity">
    <text evidence="2">Belongs to the OXA1/ALB3/YidC (TC 2.A.9.2) family.</text>
</comment>
<dbReference type="PANTHER" id="PTHR12428">
    <property type="entry name" value="OXA1"/>
    <property type="match status" value="1"/>
</dbReference>
<dbReference type="Pfam" id="PF14559">
    <property type="entry name" value="TPR_19"/>
    <property type="match status" value="1"/>
</dbReference>
<feature type="compositionally biased region" description="Basic and acidic residues" evidence="6">
    <location>
        <begin position="348"/>
        <end position="358"/>
    </location>
</feature>
<evidence type="ECO:0000256" key="1">
    <source>
        <dbReference type="ARBA" id="ARBA00004141"/>
    </source>
</evidence>
<evidence type="ECO:0000313" key="9">
    <source>
        <dbReference type="Proteomes" id="UP001630127"/>
    </source>
</evidence>
<accession>A0ABD2ZQ07</accession>
<organism evidence="8 9">
    <name type="scientific">Cinchona calisaya</name>
    <dbReference type="NCBI Taxonomy" id="153742"/>
    <lineage>
        <taxon>Eukaryota</taxon>
        <taxon>Viridiplantae</taxon>
        <taxon>Streptophyta</taxon>
        <taxon>Embryophyta</taxon>
        <taxon>Tracheophyta</taxon>
        <taxon>Spermatophyta</taxon>
        <taxon>Magnoliopsida</taxon>
        <taxon>eudicotyledons</taxon>
        <taxon>Gunneridae</taxon>
        <taxon>Pentapetalae</taxon>
        <taxon>asterids</taxon>
        <taxon>lamiids</taxon>
        <taxon>Gentianales</taxon>
        <taxon>Rubiaceae</taxon>
        <taxon>Cinchonoideae</taxon>
        <taxon>Cinchoneae</taxon>
        <taxon>Cinchona</taxon>
    </lineage>
</organism>
<evidence type="ECO:0000256" key="3">
    <source>
        <dbReference type="ARBA" id="ARBA00022692"/>
    </source>
</evidence>
<proteinExistence type="inferred from homology"/>
<comment type="subcellular location">
    <subcellularLocation>
        <location evidence="1">Membrane</location>
        <topology evidence="1">Multi-pass membrane protein</topology>
    </subcellularLocation>
</comment>
<keyword evidence="5 7" id="KW-0472">Membrane</keyword>
<evidence type="ECO:0000313" key="8">
    <source>
        <dbReference type="EMBL" id="KAL3520552.1"/>
    </source>
</evidence>
<keyword evidence="9" id="KW-1185">Reference proteome</keyword>
<feature type="transmembrane region" description="Helical" evidence="7">
    <location>
        <begin position="290"/>
        <end position="315"/>
    </location>
</feature>
<evidence type="ECO:0000256" key="6">
    <source>
        <dbReference type="SAM" id="MobiDB-lite"/>
    </source>
</evidence>
<dbReference type="GO" id="GO:0051205">
    <property type="term" value="P:protein insertion into membrane"/>
    <property type="evidence" value="ECO:0007669"/>
    <property type="project" value="UniProtKB-ARBA"/>
</dbReference>
<dbReference type="GO" id="GO:0016020">
    <property type="term" value="C:membrane"/>
    <property type="evidence" value="ECO:0007669"/>
    <property type="project" value="UniProtKB-SubCell"/>
</dbReference>
<reference evidence="8 9" key="1">
    <citation type="submission" date="2024-11" db="EMBL/GenBank/DDBJ databases">
        <title>A near-complete genome assembly of Cinchona calisaya.</title>
        <authorList>
            <person name="Lian D.C."/>
            <person name="Zhao X.W."/>
            <person name="Wei L."/>
        </authorList>
    </citation>
    <scope>NUCLEOTIDE SEQUENCE [LARGE SCALE GENOMIC DNA]</scope>
    <source>
        <tissue evidence="8">Nenye</tissue>
    </source>
</reference>
<gene>
    <name evidence="8" type="ORF">ACH5RR_018701</name>
</gene>
<dbReference type="AlphaFoldDB" id="A0ABD2ZQ07"/>
<name>A0ABD2ZQ07_9GENT</name>
<evidence type="ECO:0008006" key="10">
    <source>
        <dbReference type="Google" id="ProtNLM"/>
    </source>
</evidence>
<evidence type="ECO:0000256" key="5">
    <source>
        <dbReference type="ARBA" id="ARBA00023136"/>
    </source>
</evidence>
<dbReference type="Proteomes" id="UP001630127">
    <property type="component" value="Unassembled WGS sequence"/>
</dbReference>
<comment type="caution">
    <text evidence="8">The sequence shown here is derived from an EMBL/GenBank/DDBJ whole genome shotgun (WGS) entry which is preliminary data.</text>
</comment>
<keyword evidence="4 7" id="KW-1133">Transmembrane helix</keyword>
<dbReference type="InterPro" id="IPR001708">
    <property type="entry name" value="YidC/ALB3/OXA1/COX18"/>
</dbReference>
<dbReference type="InterPro" id="IPR011990">
    <property type="entry name" value="TPR-like_helical_dom_sf"/>
</dbReference>
<evidence type="ECO:0000256" key="7">
    <source>
        <dbReference type="SAM" id="Phobius"/>
    </source>
</evidence>
<protein>
    <recommendedName>
        <fullName evidence="10">ALBINO3-like protein 2, chloroplastic</fullName>
    </recommendedName>
</protein>
<evidence type="ECO:0000256" key="2">
    <source>
        <dbReference type="ARBA" id="ARBA00010583"/>
    </source>
</evidence>
<feature type="transmembrane region" description="Helical" evidence="7">
    <location>
        <begin position="197"/>
        <end position="216"/>
    </location>
</feature>
<dbReference type="PANTHER" id="PTHR12428:SF65">
    <property type="entry name" value="CYTOCHROME C OXIDASE ASSEMBLY PROTEIN COX18, MITOCHONDRIAL"/>
    <property type="match status" value="1"/>
</dbReference>
<dbReference type="EMBL" id="JBJUIK010000008">
    <property type="protein sequence ID" value="KAL3520552.1"/>
    <property type="molecule type" value="Genomic_DNA"/>
</dbReference>